<dbReference type="Gene3D" id="3.90.70.10">
    <property type="entry name" value="Cysteine proteinases"/>
    <property type="match status" value="1"/>
</dbReference>
<protein>
    <recommendedName>
        <fullName evidence="2">ubiquitinyl hydrolase 1</fullName>
        <ecNumber evidence="2">3.4.19.12</ecNumber>
    </recommendedName>
</protein>
<evidence type="ECO:0000256" key="4">
    <source>
        <dbReference type="ARBA" id="ARBA00022786"/>
    </source>
</evidence>
<keyword evidence="5" id="KW-0378">Hydrolase</keyword>
<evidence type="ECO:0000256" key="1">
    <source>
        <dbReference type="ARBA" id="ARBA00000707"/>
    </source>
</evidence>
<dbReference type="GO" id="GO:0004843">
    <property type="term" value="F:cysteine-type deubiquitinase activity"/>
    <property type="evidence" value="ECO:0007669"/>
    <property type="project" value="UniProtKB-EC"/>
</dbReference>
<evidence type="ECO:0000256" key="5">
    <source>
        <dbReference type="ARBA" id="ARBA00022801"/>
    </source>
</evidence>
<dbReference type="InterPro" id="IPR025305">
    <property type="entry name" value="UCH_repeat_domain"/>
</dbReference>
<organism evidence="10 11">
    <name type="scientific">Saccharomycopsis crataegensis</name>
    <dbReference type="NCBI Taxonomy" id="43959"/>
    <lineage>
        <taxon>Eukaryota</taxon>
        <taxon>Fungi</taxon>
        <taxon>Dikarya</taxon>
        <taxon>Ascomycota</taxon>
        <taxon>Saccharomycotina</taxon>
        <taxon>Saccharomycetes</taxon>
        <taxon>Saccharomycopsidaceae</taxon>
        <taxon>Saccharomycopsis</taxon>
    </lineage>
</organism>
<dbReference type="PANTHER" id="PTHR43982:SF6">
    <property type="entry name" value="UBIQUITIN CARBOXYL-TERMINAL HYDROLASE 2-RELATED"/>
    <property type="match status" value="1"/>
</dbReference>
<comment type="caution">
    <text evidence="10">The sequence shown here is derived from an EMBL/GenBank/DDBJ whole genome shotgun (WGS) entry which is preliminary data.</text>
</comment>
<dbReference type="GeneID" id="90071573"/>
<evidence type="ECO:0000313" key="10">
    <source>
        <dbReference type="EMBL" id="GMM33594.1"/>
    </source>
</evidence>
<dbReference type="InterPro" id="IPR001394">
    <property type="entry name" value="Peptidase_C19_UCH"/>
</dbReference>
<evidence type="ECO:0000256" key="3">
    <source>
        <dbReference type="ARBA" id="ARBA00022670"/>
    </source>
</evidence>
<sequence>MLDSSDAKEDNHESLGDINVNIHSDSKDDSASIRSGSRSVNEDDGNPIMIDDSASPRSEENISLYTAPMVSQRVFKTSNRILEDIRFNLHFLLNKDDPISLLNSKTINYAHRLAGWNGIPPYSIQCISKDVDYCPYYQKFDAPSYVIHRLRCLLVDHDNNPKMISKNKIYHLNIKIKTNFKSHLDKYPDPKLAFFLIEKKELFERDVKDLYSIDSTEDSSEDSSLDEQQMRALKQSIPKIIDSATYLSFDTQTLLRVEIIESAFGKDDLELFELDAIKSLNADSGNIKLSKSTPTQSDCFHHLFKILKKPIIDDTTKSQGGLLSASKVSSHISTEFLIEKLCFQEISKKELKPVNYRDFRNGDGRKLIKDWYLRMITEAIYYGTLTSTGGKSPFKDLGFKPHISIFYKILNEEYSQESITYEVGYDSSKSQLSFKSDDFIILSIFSFYSVGTIIRNYKILSQTDGPNDPIYFQSITNVSRLLTHNYSASEELQTFLATEVSNGVLTFDEIQKYFDCLGIRHHEELSKYNLLQFYKSLEDNTIIEAYKLSSIGKTSSHGELSSALKHIQIFKKSSQILNFMRTELISLNEAYRILEISDQVDDDTVLIAYNFKKDETYNEESFGLLNKALVSIATYRRSHTLLNFSEENLPMFFEALMPTDESEDSIYKFLNLEKYASDFQVLTIMDQYFAGENEAIKQNLLGYEIDDPHNFTNLDNFKRIRIYLRLLNHYRDSRLIRLYLEKGRIPPDAIPLDHWPAGLNNIGNTCYLNSLLQFYFVIKPLRDQVLEFHKSYPSSYNAEIANNATFKNRRIGGRELSLKEVERSYQLTYQLRNLFNDMIYAKTRDIIPTKELAYLAFSPMIQEVEFESKILPEIDNNDDGGNNNSDNDKDDNITELYNNATTTDNDNSEDLLDLLDKDDNDDDIVIMNKAKTSEDKVLSSIETASLSSQSDDTSFIENVKEKNAADHIETDKSCHSNDHNSAAVAKISFDQLVNTLEIGRQQDVTECIENVLFQLEASLDPINLSSDGEQYDLIKKMFYGKTKQILTPCKNPDNKRLKTERFLNLFVNVNDKPKDIYDALDDSFKEDDMTLEGNEQVKRSIVITELPDVLHIQIQRVQYDIARGMAVKSIQPLPLHETIYLDRYMENNTLGFLSKKQEHAKNREELKSLKKQLESMTSKGTNGLTVLEALVTTKKFLESDNMNKIGFAVKPTTIITLEKQIEEFKKKKEFIQSRISELDAKIDSHFDIPEYQKLGYELFALFIHRGEASYGHYWVYIKDPVRNIYRKYNDETVTEVKLEEVLNFSEGNTATPYFVVYAKKNFFTEGIEPLKRIID</sequence>
<feature type="coiled-coil region" evidence="7">
    <location>
        <begin position="1214"/>
        <end position="1241"/>
    </location>
</feature>
<evidence type="ECO:0000256" key="8">
    <source>
        <dbReference type="SAM" id="MobiDB-lite"/>
    </source>
</evidence>
<dbReference type="GO" id="GO:0070628">
    <property type="term" value="F:proteasome binding"/>
    <property type="evidence" value="ECO:0007669"/>
    <property type="project" value="TreeGrafter"/>
</dbReference>
<accession>A0AAV5QFT1</accession>
<dbReference type="SUPFAM" id="SSF54001">
    <property type="entry name" value="Cysteine proteinases"/>
    <property type="match status" value="1"/>
</dbReference>
<dbReference type="PANTHER" id="PTHR43982">
    <property type="entry name" value="UBIQUITIN CARBOXYL-TERMINAL HYDROLASE"/>
    <property type="match status" value="1"/>
</dbReference>
<keyword evidence="3 10" id="KW-0645">Protease</keyword>
<feature type="domain" description="USP" evidence="9">
    <location>
        <begin position="757"/>
        <end position="1320"/>
    </location>
</feature>
<comment type="catalytic activity">
    <reaction evidence="1">
        <text>Thiol-dependent hydrolysis of ester, thioester, amide, peptide and isopeptide bonds formed by the C-terminal Gly of ubiquitin (a 76-residue protein attached to proteins as an intracellular targeting signal).</text>
        <dbReference type="EC" id="3.4.19.12"/>
    </reaction>
</comment>
<proteinExistence type="predicted"/>
<name>A0AAV5QFT1_9ASCO</name>
<dbReference type="InterPro" id="IPR018200">
    <property type="entry name" value="USP_CS"/>
</dbReference>
<dbReference type="PROSITE" id="PS00973">
    <property type="entry name" value="USP_2"/>
    <property type="match status" value="1"/>
</dbReference>
<dbReference type="PROSITE" id="PS00972">
    <property type="entry name" value="USP_1"/>
    <property type="match status" value="1"/>
</dbReference>
<feature type="compositionally biased region" description="Basic and acidic residues" evidence="8">
    <location>
        <begin position="1"/>
        <end position="15"/>
    </location>
</feature>
<dbReference type="GO" id="GO:0043161">
    <property type="term" value="P:proteasome-mediated ubiquitin-dependent protein catabolic process"/>
    <property type="evidence" value="ECO:0007669"/>
    <property type="project" value="InterPro"/>
</dbReference>
<dbReference type="Pfam" id="PF13446">
    <property type="entry name" value="RPT"/>
    <property type="match status" value="2"/>
</dbReference>
<dbReference type="GO" id="GO:0061136">
    <property type="term" value="P:regulation of proteasomal protein catabolic process"/>
    <property type="evidence" value="ECO:0007669"/>
    <property type="project" value="TreeGrafter"/>
</dbReference>
<feature type="region of interest" description="Disordered" evidence="8">
    <location>
        <begin position="1"/>
        <end position="54"/>
    </location>
</feature>
<dbReference type="EC" id="3.4.19.12" evidence="2"/>
<dbReference type="Proteomes" id="UP001360560">
    <property type="component" value="Unassembled WGS sequence"/>
</dbReference>
<evidence type="ECO:0000256" key="6">
    <source>
        <dbReference type="ARBA" id="ARBA00022807"/>
    </source>
</evidence>
<dbReference type="Pfam" id="PF00443">
    <property type="entry name" value="UCH"/>
    <property type="match status" value="1"/>
</dbReference>
<keyword evidence="4" id="KW-0833">Ubl conjugation pathway</keyword>
<gene>
    <name evidence="10" type="ORF">DASC09_009190</name>
</gene>
<evidence type="ECO:0000313" key="11">
    <source>
        <dbReference type="Proteomes" id="UP001360560"/>
    </source>
</evidence>
<dbReference type="EMBL" id="BTFZ01000002">
    <property type="protein sequence ID" value="GMM33594.1"/>
    <property type="molecule type" value="Genomic_DNA"/>
</dbReference>
<dbReference type="GO" id="GO:0016579">
    <property type="term" value="P:protein deubiquitination"/>
    <property type="evidence" value="ECO:0007669"/>
    <property type="project" value="InterPro"/>
</dbReference>
<dbReference type="InterPro" id="IPR044635">
    <property type="entry name" value="UBP14-like"/>
</dbReference>
<evidence type="ECO:0000259" key="9">
    <source>
        <dbReference type="PROSITE" id="PS50235"/>
    </source>
</evidence>
<dbReference type="InterPro" id="IPR038765">
    <property type="entry name" value="Papain-like_cys_pep_sf"/>
</dbReference>
<dbReference type="RefSeq" id="XP_064850594.1">
    <property type="nucleotide sequence ID" value="XM_064994522.1"/>
</dbReference>
<feature type="region of interest" description="Disordered" evidence="8">
    <location>
        <begin position="872"/>
        <end position="909"/>
    </location>
</feature>
<dbReference type="PROSITE" id="PS50235">
    <property type="entry name" value="USP_3"/>
    <property type="match status" value="1"/>
</dbReference>
<dbReference type="CDD" id="cd02666">
    <property type="entry name" value="Peptidase_C19J"/>
    <property type="match status" value="1"/>
</dbReference>
<keyword evidence="11" id="KW-1185">Reference proteome</keyword>
<dbReference type="InterPro" id="IPR028889">
    <property type="entry name" value="USP"/>
</dbReference>
<keyword evidence="7" id="KW-0175">Coiled coil</keyword>
<evidence type="ECO:0000256" key="7">
    <source>
        <dbReference type="SAM" id="Coils"/>
    </source>
</evidence>
<reference evidence="10 11" key="1">
    <citation type="journal article" date="2023" name="Elife">
        <title>Identification of key yeast species and microbe-microbe interactions impacting larval growth of Drosophila in the wild.</title>
        <authorList>
            <person name="Mure A."/>
            <person name="Sugiura Y."/>
            <person name="Maeda R."/>
            <person name="Honda K."/>
            <person name="Sakurai N."/>
            <person name="Takahashi Y."/>
            <person name="Watada M."/>
            <person name="Katoh T."/>
            <person name="Gotoh A."/>
            <person name="Gotoh Y."/>
            <person name="Taniguchi I."/>
            <person name="Nakamura K."/>
            <person name="Hayashi T."/>
            <person name="Katayama T."/>
            <person name="Uemura T."/>
            <person name="Hattori Y."/>
        </authorList>
    </citation>
    <scope>NUCLEOTIDE SEQUENCE [LARGE SCALE GENOMIC DNA]</scope>
    <source>
        <strain evidence="10 11">SC-9</strain>
    </source>
</reference>
<evidence type="ECO:0000256" key="2">
    <source>
        <dbReference type="ARBA" id="ARBA00012759"/>
    </source>
</evidence>
<keyword evidence="6" id="KW-0788">Thiol protease</keyword>